<dbReference type="Pfam" id="PF13683">
    <property type="entry name" value="rve_3"/>
    <property type="match status" value="1"/>
</dbReference>
<dbReference type="Gene3D" id="3.30.420.10">
    <property type="entry name" value="Ribonuclease H-like superfamily/Ribonuclease H"/>
    <property type="match status" value="1"/>
</dbReference>
<dbReference type="SUPFAM" id="SSF53098">
    <property type="entry name" value="Ribonuclease H-like"/>
    <property type="match status" value="1"/>
</dbReference>
<dbReference type="PROSITE" id="PS50994">
    <property type="entry name" value="INTEGRASE"/>
    <property type="match status" value="1"/>
</dbReference>
<dbReference type="GO" id="GO:0003676">
    <property type="term" value="F:nucleic acid binding"/>
    <property type="evidence" value="ECO:0007669"/>
    <property type="project" value="InterPro"/>
</dbReference>
<proteinExistence type="predicted"/>
<dbReference type="InterPro" id="IPR001584">
    <property type="entry name" value="Integrase_cat-core"/>
</dbReference>
<gene>
    <name evidence="2" type="ORF">AVDCRST_MAG93-3532</name>
</gene>
<reference evidence="2" key="1">
    <citation type="submission" date="2020-02" db="EMBL/GenBank/DDBJ databases">
        <authorList>
            <person name="Meier V. D."/>
        </authorList>
    </citation>
    <scope>NUCLEOTIDE SEQUENCE</scope>
    <source>
        <strain evidence="2">AVDCRST_MAG93</strain>
    </source>
</reference>
<dbReference type="EMBL" id="CADCTR010001205">
    <property type="protein sequence ID" value="CAA9285997.1"/>
    <property type="molecule type" value="Genomic_DNA"/>
</dbReference>
<dbReference type="PANTHER" id="PTHR47515:SF1">
    <property type="entry name" value="BLR2054 PROTEIN"/>
    <property type="match status" value="1"/>
</dbReference>
<protein>
    <submittedName>
        <fullName evidence="2">Mobile element protein</fullName>
    </submittedName>
</protein>
<feature type="domain" description="Integrase catalytic" evidence="1">
    <location>
        <begin position="1"/>
        <end position="63"/>
    </location>
</feature>
<feature type="non-terminal residue" evidence="2">
    <location>
        <position position="1"/>
    </location>
</feature>
<dbReference type="GO" id="GO:0015074">
    <property type="term" value="P:DNA integration"/>
    <property type="evidence" value="ECO:0007669"/>
    <property type="project" value="InterPro"/>
</dbReference>
<dbReference type="InterPro" id="IPR036397">
    <property type="entry name" value="RNaseH_sf"/>
</dbReference>
<organism evidence="2">
    <name type="scientific">uncultured Chloroflexia bacterium</name>
    <dbReference type="NCBI Taxonomy" id="1672391"/>
    <lineage>
        <taxon>Bacteria</taxon>
        <taxon>Bacillati</taxon>
        <taxon>Chloroflexota</taxon>
        <taxon>Chloroflexia</taxon>
        <taxon>environmental samples</taxon>
    </lineage>
</organism>
<evidence type="ECO:0000259" key="1">
    <source>
        <dbReference type="PROSITE" id="PS50994"/>
    </source>
</evidence>
<evidence type="ECO:0000313" key="2">
    <source>
        <dbReference type="EMBL" id="CAA9285997.1"/>
    </source>
</evidence>
<dbReference type="PANTHER" id="PTHR47515">
    <property type="entry name" value="LOW CALCIUM RESPONSE LOCUS PROTEIN T"/>
    <property type="match status" value="1"/>
</dbReference>
<dbReference type="AlphaFoldDB" id="A0A6J4JRY9"/>
<name>A0A6J4JRY9_9CHLR</name>
<accession>A0A6J4JRY9</accession>
<dbReference type="InterPro" id="IPR012337">
    <property type="entry name" value="RNaseH-like_sf"/>
</dbReference>
<sequence length="80" mass="9340">PWQNGYCESFNGRFRDELLNLEAFASTLEARVLSEKWRREYNEQRPHGALSYRTPKQVLDEALKTGTLQPPRLTSEMAQI</sequence>